<name>A0A9P6WY16_RHIOR</name>
<feature type="domain" description="Integrase catalytic" evidence="1">
    <location>
        <begin position="123"/>
        <end position="213"/>
    </location>
</feature>
<keyword evidence="3" id="KW-1185">Reference proteome</keyword>
<dbReference type="Gene3D" id="1.10.340.70">
    <property type="match status" value="1"/>
</dbReference>
<dbReference type="AlphaFoldDB" id="A0A9P6WY16"/>
<reference evidence="2" key="1">
    <citation type="journal article" date="2020" name="Microb. Genom.">
        <title>Genetic diversity of clinical and environmental Mucorales isolates obtained from an investigation of mucormycosis cases among solid organ transplant recipients.</title>
        <authorList>
            <person name="Nguyen M.H."/>
            <person name="Kaul D."/>
            <person name="Muto C."/>
            <person name="Cheng S.J."/>
            <person name="Richter R.A."/>
            <person name="Bruno V.M."/>
            <person name="Liu G."/>
            <person name="Beyhan S."/>
            <person name="Sundermann A.J."/>
            <person name="Mounaud S."/>
            <person name="Pasculle A.W."/>
            <person name="Nierman W.C."/>
            <person name="Driscoll E."/>
            <person name="Cumbie R."/>
            <person name="Clancy C.J."/>
            <person name="Dupont C.L."/>
        </authorList>
    </citation>
    <scope>NUCLEOTIDE SEQUENCE</scope>
    <source>
        <strain evidence="2">GL11</strain>
    </source>
</reference>
<dbReference type="InterPro" id="IPR050951">
    <property type="entry name" value="Retrovirus_Pol_polyprotein"/>
</dbReference>
<dbReference type="InterPro" id="IPR001584">
    <property type="entry name" value="Integrase_cat-core"/>
</dbReference>
<dbReference type="InterPro" id="IPR036397">
    <property type="entry name" value="RNaseH_sf"/>
</dbReference>
<evidence type="ECO:0000259" key="1">
    <source>
        <dbReference type="PROSITE" id="PS50994"/>
    </source>
</evidence>
<dbReference type="Pfam" id="PF17921">
    <property type="entry name" value="Integrase_H2C2"/>
    <property type="match status" value="1"/>
</dbReference>
<dbReference type="Proteomes" id="UP000716291">
    <property type="component" value="Unassembled WGS sequence"/>
</dbReference>
<accession>A0A9P6WY16</accession>
<dbReference type="GO" id="GO:0005634">
    <property type="term" value="C:nucleus"/>
    <property type="evidence" value="ECO:0007669"/>
    <property type="project" value="UniProtKB-ARBA"/>
</dbReference>
<protein>
    <recommendedName>
        <fullName evidence="1">Integrase catalytic domain-containing protein</fullName>
    </recommendedName>
</protein>
<dbReference type="EMBL" id="JAANQT010003299">
    <property type="protein sequence ID" value="KAG1301187.1"/>
    <property type="molecule type" value="Genomic_DNA"/>
</dbReference>
<dbReference type="InterPro" id="IPR041588">
    <property type="entry name" value="Integrase_H2C2"/>
</dbReference>
<dbReference type="InterPro" id="IPR012337">
    <property type="entry name" value="RNaseH-like_sf"/>
</dbReference>
<dbReference type="GO" id="GO:0015074">
    <property type="term" value="P:DNA integration"/>
    <property type="evidence" value="ECO:0007669"/>
    <property type="project" value="InterPro"/>
</dbReference>
<gene>
    <name evidence="2" type="ORF">G6F64_012025</name>
</gene>
<dbReference type="GO" id="GO:0003676">
    <property type="term" value="F:nucleic acid binding"/>
    <property type="evidence" value="ECO:0007669"/>
    <property type="project" value="InterPro"/>
</dbReference>
<dbReference type="Gene3D" id="3.30.420.10">
    <property type="entry name" value="Ribonuclease H-like superfamily/Ribonuclease H"/>
    <property type="match status" value="1"/>
</dbReference>
<dbReference type="SUPFAM" id="SSF53098">
    <property type="entry name" value="Ribonuclease H-like"/>
    <property type="match status" value="1"/>
</dbReference>
<organism evidence="2 3">
    <name type="scientific">Rhizopus oryzae</name>
    <name type="common">Mucormycosis agent</name>
    <name type="synonym">Rhizopus arrhizus var. delemar</name>
    <dbReference type="NCBI Taxonomy" id="64495"/>
    <lineage>
        <taxon>Eukaryota</taxon>
        <taxon>Fungi</taxon>
        <taxon>Fungi incertae sedis</taxon>
        <taxon>Mucoromycota</taxon>
        <taxon>Mucoromycotina</taxon>
        <taxon>Mucoromycetes</taxon>
        <taxon>Mucorales</taxon>
        <taxon>Mucorineae</taxon>
        <taxon>Rhizopodaceae</taxon>
        <taxon>Rhizopus</taxon>
    </lineage>
</organism>
<comment type="caution">
    <text evidence="2">The sequence shown here is derived from an EMBL/GenBank/DDBJ whole genome shotgun (WGS) entry which is preliminary data.</text>
</comment>
<dbReference type="PANTHER" id="PTHR37984:SF5">
    <property type="entry name" value="PROTEIN NYNRIN-LIKE"/>
    <property type="match status" value="1"/>
</dbReference>
<dbReference type="PANTHER" id="PTHR37984">
    <property type="entry name" value="PROTEIN CBG26694"/>
    <property type="match status" value="1"/>
</dbReference>
<evidence type="ECO:0000313" key="2">
    <source>
        <dbReference type="EMBL" id="KAG1301187.1"/>
    </source>
</evidence>
<dbReference type="PROSITE" id="PS50994">
    <property type="entry name" value="INTEGRASE"/>
    <property type="match status" value="1"/>
</dbReference>
<evidence type="ECO:0000313" key="3">
    <source>
        <dbReference type="Proteomes" id="UP000716291"/>
    </source>
</evidence>
<sequence>MRFPWYLAIYYYLTDGSYPNGSSKVDKQKIRRHACKYYIHGESLVDKVTGKKILHDANVREVLIKLHEENHFSGRGLHRLAQQHYIYDRLSTTCNELARECPTCQMRARPVYKRSNLASPIKTPSKPFFMVGCDAVGPLEVTSQGNRYLLTGIDYLTRWPIAQAVPNINETTTCEFYYTQIVFLYGVPNYILTDRGSNFCSVYTKTFLMKLGFGDNISFDGVMTVYKCRLHLYNFGTVSNISISAYNLARHSA</sequence>
<proteinExistence type="predicted"/>